<dbReference type="PANTHER" id="PTHR47360:SF1">
    <property type="entry name" value="ENDOPEPTIDASE NLPC-RELATED"/>
    <property type="match status" value="1"/>
</dbReference>
<evidence type="ECO:0000259" key="6">
    <source>
        <dbReference type="PROSITE" id="PS51935"/>
    </source>
</evidence>
<evidence type="ECO:0000256" key="3">
    <source>
        <dbReference type="ARBA" id="ARBA00022729"/>
    </source>
</evidence>
<organism evidence="7">
    <name type="scientific">Pseudidiomarina aestuarii</name>
    <dbReference type="NCBI Taxonomy" id="624146"/>
    <lineage>
        <taxon>Bacteria</taxon>
        <taxon>Pseudomonadati</taxon>
        <taxon>Pseudomonadota</taxon>
        <taxon>Gammaproteobacteria</taxon>
        <taxon>Alteromonadales</taxon>
        <taxon>Idiomarinaceae</taxon>
        <taxon>Pseudidiomarina</taxon>
    </lineage>
</organism>
<feature type="domain" description="NlpC/P60" evidence="6">
    <location>
        <begin position="37"/>
        <end position="155"/>
    </location>
</feature>
<dbReference type="SUPFAM" id="SSF54001">
    <property type="entry name" value="Cysteine proteinases"/>
    <property type="match status" value="1"/>
</dbReference>
<dbReference type="InterPro" id="IPR052062">
    <property type="entry name" value="Murein_DD/LD_carboxypeptidase"/>
</dbReference>
<dbReference type="Gene3D" id="3.90.1720.10">
    <property type="entry name" value="endopeptidase domain like (from Nostoc punctiforme)"/>
    <property type="match status" value="1"/>
</dbReference>
<gene>
    <name evidence="7" type="ORF">C9940_00265</name>
</gene>
<evidence type="ECO:0000256" key="5">
    <source>
        <dbReference type="ARBA" id="ARBA00022807"/>
    </source>
</evidence>
<comment type="similarity">
    <text evidence="1">Belongs to the peptidase C40 family.</text>
</comment>
<keyword evidence="3" id="KW-0732">Signal</keyword>
<proteinExistence type="inferred from homology"/>
<reference evidence="7" key="1">
    <citation type="submission" date="2018-03" db="EMBL/GenBank/DDBJ databases">
        <title>Cross-interface Injection: A General Nanoliter Liquid Handling Method Applied to Single Cells Genome Amplification Automated Nanoliter Liquid Handling Applied to Single Cell Multiple Displacement Amplification.</title>
        <authorList>
            <person name="Yun J."/>
            <person name="Xu P."/>
            <person name="Xu J."/>
            <person name="Dai X."/>
            <person name="Wang Y."/>
            <person name="Zheng X."/>
            <person name="Cao C."/>
            <person name="Yi Q."/>
            <person name="Zhu Y."/>
            <person name="Wang L."/>
            <person name="Dong Z."/>
            <person name="Huang Y."/>
            <person name="Huang L."/>
            <person name="Du W."/>
        </authorList>
    </citation>
    <scope>NUCLEOTIDE SEQUENCE [LARGE SCALE GENOMIC DNA]</scope>
    <source>
        <strain evidence="7">Z-D3-2</strain>
    </source>
</reference>
<dbReference type="GO" id="GO:0008234">
    <property type="term" value="F:cysteine-type peptidase activity"/>
    <property type="evidence" value="ECO:0007669"/>
    <property type="project" value="UniProtKB-KW"/>
</dbReference>
<dbReference type="GO" id="GO:0006508">
    <property type="term" value="P:proteolysis"/>
    <property type="evidence" value="ECO:0007669"/>
    <property type="project" value="UniProtKB-KW"/>
</dbReference>
<dbReference type="AlphaFoldDB" id="A0A2T4CZA7"/>
<comment type="caution">
    <text evidence="7">The sequence shown here is derived from an EMBL/GenBank/DDBJ whole genome shotgun (WGS) entry which is preliminary data.</text>
</comment>
<dbReference type="EMBL" id="PYVN01000002">
    <property type="protein sequence ID" value="PTB86891.1"/>
    <property type="molecule type" value="Genomic_DNA"/>
</dbReference>
<dbReference type="Pfam" id="PF00877">
    <property type="entry name" value="NLPC_P60"/>
    <property type="match status" value="1"/>
</dbReference>
<accession>A0A2T4CZA7</accession>
<evidence type="ECO:0000256" key="4">
    <source>
        <dbReference type="ARBA" id="ARBA00022801"/>
    </source>
</evidence>
<dbReference type="InterPro" id="IPR000064">
    <property type="entry name" value="NLP_P60_dom"/>
</dbReference>
<name>A0A2T4CZA7_9GAMM</name>
<protein>
    <submittedName>
        <fullName evidence="7">Endopeptidase</fullName>
    </submittedName>
</protein>
<sequence length="156" mass="18087">MFVMLSGCGTAPKFSSKSPDRAYIFQTETDAQYYDEIQAMLLLYQQHNEWHGTPYRMGGISRSGIDCSAFVQITFRDLFGIDLPRSTDQQIRSGRKIPRAELRSGDLVFFRNGRHVGIYLEDHKFLHASTTRGVMISSLKNTYWSRHYWQALSIRH</sequence>
<evidence type="ECO:0000313" key="7">
    <source>
        <dbReference type="EMBL" id="PTB86891.1"/>
    </source>
</evidence>
<evidence type="ECO:0000256" key="1">
    <source>
        <dbReference type="ARBA" id="ARBA00007074"/>
    </source>
</evidence>
<keyword evidence="5" id="KW-0788">Thiol protease</keyword>
<dbReference type="InterPro" id="IPR038765">
    <property type="entry name" value="Papain-like_cys_pep_sf"/>
</dbReference>
<dbReference type="PROSITE" id="PS51935">
    <property type="entry name" value="NLPC_P60"/>
    <property type="match status" value="1"/>
</dbReference>
<keyword evidence="2" id="KW-0645">Protease</keyword>
<keyword evidence="4" id="KW-0378">Hydrolase</keyword>
<dbReference type="PANTHER" id="PTHR47360">
    <property type="entry name" value="MUREIN DD-ENDOPEPTIDASE MEPS/MUREIN LD-CARBOXYPEPTIDASE"/>
    <property type="match status" value="1"/>
</dbReference>
<evidence type="ECO:0000256" key="2">
    <source>
        <dbReference type="ARBA" id="ARBA00022670"/>
    </source>
</evidence>